<reference evidence="5 6" key="1">
    <citation type="submission" date="2024-03" db="EMBL/GenBank/DDBJ databases">
        <authorList>
            <person name="Brejova B."/>
        </authorList>
    </citation>
    <scope>NUCLEOTIDE SEQUENCE [LARGE SCALE GENOMIC DNA]</scope>
    <source>
        <strain evidence="5 6">CBS 14171</strain>
    </source>
</reference>
<dbReference type="NCBIfam" id="TIGR00556">
    <property type="entry name" value="pantethn_trn"/>
    <property type="match status" value="1"/>
</dbReference>
<dbReference type="Proteomes" id="UP001497383">
    <property type="component" value="Chromosome 1"/>
</dbReference>
<protein>
    <recommendedName>
        <fullName evidence="4">4'-phosphopantetheinyl transferase domain-containing protein</fullName>
    </recommendedName>
</protein>
<keyword evidence="3" id="KW-0460">Magnesium</keyword>
<proteinExistence type="predicted"/>
<keyword evidence="6" id="KW-1185">Reference proteome</keyword>
<evidence type="ECO:0000256" key="3">
    <source>
        <dbReference type="ARBA" id="ARBA00022842"/>
    </source>
</evidence>
<dbReference type="RefSeq" id="XP_066827607.1">
    <property type="nucleotide sequence ID" value="XM_066976614.1"/>
</dbReference>
<dbReference type="InterPro" id="IPR037143">
    <property type="entry name" value="4-PPantetheinyl_Trfase_dom_sf"/>
</dbReference>
<dbReference type="InterPro" id="IPR004568">
    <property type="entry name" value="Ppantetheine-prot_Trfase_dom"/>
</dbReference>
<evidence type="ECO:0000313" key="5">
    <source>
        <dbReference type="EMBL" id="CAK9436111.1"/>
    </source>
</evidence>
<dbReference type="SUPFAM" id="SSF56214">
    <property type="entry name" value="4'-phosphopantetheinyl transferase"/>
    <property type="match status" value="1"/>
</dbReference>
<accession>A0ABP0ZE46</accession>
<dbReference type="Gene3D" id="3.90.470.20">
    <property type="entry name" value="4'-phosphopantetheinyl transferase domain"/>
    <property type="match status" value="1"/>
</dbReference>
<evidence type="ECO:0000256" key="2">
    <source>
        <dbReference type="ARBA" id="ARBA00022723"/>
    </source>
</evidence>
<evidence type="ECO:0000313" key="6">
    <source>
        <dbReference type="Proteomes" id="UP001497383"/>
    </source>
</evidence>
<dbReference type="Pfam" id="PF01648">
    <property type="entry name" value="ACPS"/>
    <property type="match status" value="1"/>
</dbReference>
<keyword evidence="1" id="KW-0808">Transferase</keyword>
<evidence type="ECO:0000259" key="4">
    <source>
        <dbReference type="Pfam" id="PF01648"/>
    </source>
</evidence>
<feature type="domain" description="4'-phosphopantetheinyl transferase" evidence="4">
    <location>
        <begin position="9"/>
        <end position="126"/>
    </location>
</feature>
<gene>
    <name evidence="5" type="ORF">LODBEIA_P06690</name>
</gene>
<dbReference type="InterPro" id="IPR008278">
    <property type="entry name" value="4-PPantetheinyl_Trfase_dom"/>
</dbReference>
<organism evidence="5 6">
    <name type="scientific">Lodderomyces beijingensis</name>
    <dbReference type="NCBI Taxonomy" id="1775926"/>
    <lineage>
        <taxon>Eukaryota</taxon>
        <taxon>Fungi</taxon>
        <taxon>Dikarya</taxon>
        <taxon>Ascomycota</taxon>
        <taxon>Saccharomycotina</taxon>
        <taxon>Pichiomycetes</taxon>
        <taxon>Debaryomycetaceae</taxon>
        <taxon>Candida/Lodderomyces clade</taxon>
        <taxon>Lodderomyces</taxon>
    </lineage>
</organism>
<keyword evidence="2" id="KW-0479">Metal-binding</keyword>
<name>A0ABP0ZE46_9ASCO</name>
<dbReference type="GeneID" id="92205865"/>
<sequence>MVKVGLVLGIGVDIVKKSRFEHLLKDKSSSFAARLGKRILHPKHEHPRFQTMKPERQVEYMTGAWAAKEALFKTLNPTEQSVFNFNDWYRYHDSQGKPFVWNDDLEMSDEKFHLSISHDGSFVIATVLRQKTYNL</sequence>
<dbReference type="EMBL" id="OZ022405">
    <property type="protein sequence ID" value="CAK9436111.1"/>
    <property type="molecule type" value="Genomic_DNA"/>
</dbReference>
<evidence type="ECO:0000256" key="1">
    <source>
        <dbReference type="ARBA" id="ARBA00022679"/>
    </source>
</evidence>